<name>A0ABW7AD61_9ACTN</name>
<dbReference type="EMBL" id="JBICRM010000007">
    <property type="protein sequence ID" value="MFG1704242.1"/>
    <property type="molecule type" value="Genomic_DNA"/>
</dbReference>
<dbReference type="CDD" id="cd06225">
    <property type="entry name" value="HAMP"/>
    <property type="match status" value="1"/>
</dbReference>
<dbReference type="Pfam" id="PF02518">
    <property type="entry name" value="HATPase_c"/>
    <property type="match status" value="1"/>
</dbReference>
<feature type="domain" description="HAMP" evidence="12">
    <location>
        <begin position="189"/>
        <end position="249"/>
    </location>
</feature>
<dbReference type="InterPro" id="IPR004358">
    <property type="entry name" value="Sig_transdc_His_kin-like_C"/>
</dbReference>
<evidence type="ECO:0000256" key="8">
    <source>
        <dbReference type="ARBA" id="ARBA00022989"/>
    </source>
</evidence>
<dbReference type="CDD" id="cd00075">
    <property type="entry name" value="HATPase"/>
    <property type="match status" value="1"/>
</dbReference>
<dbReference type="PROSITE" id="PS50109">
    <property type="entry name" value="HIS_KIN"/>
    <property type="match status" value="1"/>
</dbReference>
<dbReference type="PROSITE" id="PS51257">
    <property type="entry name" value="PROKAR_LIPOPROTEIN"/>
    <property type="match status" value="1"/>
</dbReference>
<dbReference type="PROSITE" id="PS50885">
    <property type="entry name" value="HAMP"/>
    <property type="match status" value="1"/>
</dbReference>
<comment type="caution">
    <text evidence="13">The sequence shown here is derived from an EMBL/GenBank/DDBJ whole genome shotgun (WGS) entry which is preliminary data.</text>
</comment>
<evidence type="ECO:0000256" key="7">
    <source>
        <dbReference type="ARBA" id="ARBA00022777"/>
    </source>
</evidence>
<feature type="domain" description="Histidine kinase" evidence="11">
    <location>
        <begin position="264"/>
        <end position="478"/>
    </location>
</feature>
<dbReference type="Gene3D" id="6.10.340.10">
    <property type="match status" value="1"/>
</dbReference>
<dbReference type="InterPro" id="IPR003594">
    <property type="entry name" value="HATPase_dom"/>
</dbReference>
<dbReference type="GO" id="GO:0016301">
    <property type="term" value="F:kinase activity"/>
    <property type="evidence" value="ECO:0007669"/>
    <property type="project" value="UniProtKB-KW"/>
</dbReference>
<keyword evidence="7 13" id="KW-0418">Kinase</keyword>
<keyword evidence="4" id="KW-0597">Phosphoprotein</keyword>
<evidence type="ECO:0000256" key="6">
    <source>
        <dbReference type="ARBA" id="ARBA00022692"/>
    </source>
</evidence>
<dbReference type="SMART" id="SM00304">
    <property type="entry name" value="HAMP"/>
    <property type="match status" value="1"/>
</dbReference>
<gene>
    <name evidence="13" type="ORF">ACFLIM_13715</name>
</gene>
<dbReference type="Pfam" id="PF00512">
    <property type="entry name" value="HisKA"/>
    <property type="match status" value="1"/>
</dbReference>
<evidence type="ECO:0000256" key="9">
    <source>
        <dbReference type="ARBA" id="ARBA00023012"/>
    </source>
</evidence>
<keyword evidence="14" id="KW-1185">Reference proteome</keyword>
<comment type="subcellular location">
    <subcellularLocation>
        <location evidence="2">Cell membrane</location>
    </subcellularLocation>
</comment>
<proteinExistence type="predicted"/>
<dbReference type="SMART" id="SM00388">
    <property type="entry name" value="HisKA"/>
    <property type="match status" value="1"/>
</dbReference>
<evidence type="ECO:0000256" key="5">
    <source>
        <dbReference type="ARBA" id="ARBA00022679"/>
    </source>
</evidence>
<evidence type="ECO:0000259" key="12">
    <source>
        <dbReference type="PROSITE" id="PS50885"/>
    </source>
</evidence>
<evidence type="ECO:0000313" key="13">
    <source>
        <dbReference type="EMBL" id="MFG1704242.1"/>
    </source>
</evidence>
<keyword evidence="10" id="KW-0472">Membrane</keyword>
<dbReference type="SMART" id="SM00387">
    <property type="entry name" value="HATPase_c"/>
    <property type="match status" value="1"/>
</dbReference>
<sequence length="489" mass="52496">MNLLMRVRAAAVRLLPRTLRARLIAGLLVLLALSCAAVGVATTLAMNDFLVSRVDQQLDGYGVRFATSLEHGEDTRGQARGMFGARLVGGRVTQAAVVSQEGTTPVALSRDDEETLAALPVGRSPQTVDLSVLDDYRVHAARGRDGDVLITGLSLQGVEETLDRLELFELVMFGGALGVAGVAGALWVRLSLRPLQRIAVTARKVSELPLASGEVTLAERVPDTDPRTETGQVGAAFNRMLGHVEAALGRRHAVEQRLRAFAADASHELRTPLAAIRGHAELALRGRGSMSDDVRHALSRIDAESGRMSELVDELLLLVRLDEGRPLAREEVDLTRLAIEATGDARAAAPGHHWRLELPEDPVTVTGDPLRLHQVIANLLSNARVHTPEGTTVTVAVRRLPAEVEVSVRDDGPGIPAELQEEIFERFSRADPGRSRATGGAGLGLAIVRAVMAAHGGSVDVRSRPGRTEFRLLLPADLPRSPKRDICHS</sequence>
<dbReference type="InterPro" id="IPR050428">
    <property type="entry name" value="TCS_sensor_his_kinase"/>
</dbReference>
<keyword evidence="6" id="KW-0812">Transmembrane</keyword>
<evidence type="ECO:0000256" key="10">
    <source>
        <dbReference type="ARBA" id="ARBA00023136"/>
    </source>
</evidence>
<evidence type="ECO:0000256" key="3">
    <source>
        <dbReference type="ARBA" id="ARBA00012438"/>
    </source>
</evidence>
<evidence type="ECO:0000256" key="4">
    <source>
        <dbReference type="ARBA" id="ARBA00022553"/>
    </source>
</evidence>
<keyword evidence="9" id="KW-0902">Two-component regulatory system</keyword>
<dbReference type="InterPro" id="IPR036890">
    <property type="entry name" value="HATPase_C_sf"/>
</dbReference>
<dbReference type="Gene3D" id="3.30.565.10">
    <property type="entry name" value="Histidine kinase-like ATPase, C-terminal domain"/>
    <property type="match status" value="1"/>
</dbReference>
<protein>
    <recommendedName>
        <fullName evidence="3">histidine kinase</fullName>
        <ecNumber evidence="3">2.7.13.3</ecNumber>
    </recommendedName>
</protein>
<dbReference type="InterPro" id="IPR036097">
    <property type="entry name" value="HisK_dim/P_sf"/>
</dbReference>
<dbReference type="InterPro" id="IPR005467">
    <property type="entry name" value="His_kinase_dom"/>
</dbReference>
<dbReference type="PANTHER" id="PTHR45436">
    <property type="entry name" value="SENSOR HISTIDINE KINASE YKOH"/>
    <property type="match status" value="1"/>
</dbReference>
<dbReference type="SUPFAM" id="SSF47384">
    <property type="entry name" value="Homodimeric domain of signal transducing histidine kinase"/>
    <property type="match status" value="1"/>
</dbReference>
<dbReference type="Proteomes" id="UP001603978">
    <property type="component" value="Unassembled WGS sequence"/>
</dbReference>
<keyword evidence="5" id="KW-0808">Transferase</keyword>
<evidence type="ECO:0000313" key="14">
    <source>
        <dbReference type="Proteomes" id="UP001603978"/>
    </source>
</evidence>
<dbReference type="EC" id="2.7.13.3" evidence="3"/>
<dbReference type="Gene3D" id="1.10.287.130">
    <property type="match status" value="1"/>
</dbReference>
<dbReference type="PRINTS" id="PR00344">
    <property type="entry name" value="BCTRLSENSOR"/>
</dbReference>
<organism evidence="13 14">
    <name type="scientific">Nonomuraea marmarensis</name>
    <dbReference type="NCBI Taxonomy" id="3351344"/>
    <lineage>
        <taxon>Bacteria</taxon>
        <taxon>Bacillati</taxon>
        <taxon>Actinomycetota</taxon>
        <taxon>Actinomycetes</taxon>
        <taxon>Streptosporangiales</taxon>
        <taxon>Streptosporangiaceae</taxon>
        <taxon>Nonomuraea</taxon>
    </lineage>
</organism>
<dbReference type="SUPFAM" id="SSF55874">
    <property type="entry name" value="ATPase domain of HSP90 chaperone/DNA topoisomerase II/histidine kinase"/>
    <property type="match status" value="1"/>
</dbReference>
<dbReference type="Pfam" id="PF00672">
    <property type="entry name" value="HAMP"/>
    <property type="match status" value="1"/>
</dbReference>
<accession>A0ABW7AD61</accession>
<dbReference type="RefSeq" id="WP_393165105.1">
    <property type="nucleotide sequence ID" value="NZ_JBICRM010000007.1"/>
</dbReference>
<keyword evidence="8" id="KW-1133">Transmembrane helix</keyword>
<evidence type="ECO:0000259" key="11">
    <source>
        <dbReference type="PROSITE" id="PS50109"/>
    </source>
</evidence>
<dbReference type="InterPro" id="IPR003660">
    <property type="entry name" value="HAMP_dom"/>
</dbReference>
<comment type="catalytic activity">
    <reaction evidence="1">
        <text>ATP + protein L-histidine = ADP + protein N-phospho-L-histidine.</text>
        <dbReference type="EC" id="2.7.13.3"/>
    </reaction>
</comment>
<evidence type="ECO:0000256" key="2">
    <source>
        <dbReference type="ARBA" id="ARBA00004236"/>
    </source>
</evidence>
<reference evidence="13 14" key="1">
    <citation type="submission" date="2024-10" db="EMBL/GenBank/DDBJ databases">
        <authorList>
            <person name="Topkara A.R."/>
            <person name="Saygin H."/>
        </authorList>
    </citation>
    <scope>NUCLEOTIDE SEQUENCE [LARGE SCALE GENOMIC DNA]</scope>
    <source>
        <strain evidence="13 14">M3C6</strain>
    </source>
</reference>
<evidence type="ECO:0000256" key="1">
    <source>
        <dbReference type="ARBA" id="ARBA00000085"/>
    </source>
</evidence>
<dbReference type="PANTHER" id="PTHR45436:SF5">
    <property type="entry name" value="SENSOR HISTIDINE KINASE TRCS"/>
    <property type="match status" value="1"/>
</dbReference>
<dbReference type="InterPro" id="IPR003661">
    <property type="entry name" value="HisK_dim/P_dom"/>
</dbReference>
<dbReference type="CDD" id="cd00082">
    <property type="entry name" value="HisKA"/>
    <property type="match status" value="1"/>
</dbReference>